<dbReference type="GeneID" id="103196753"/>
<dbReference type="InterPro" id="IPR035596">
    <property type="entry name" value="SLAP_SH3"/>
</dbReference>
<dbReference type="PROSITE" id="PS50001">
    <property type="entry name" value="SH2"/>
    <property type="match status" value="1"/>
</dbReference>
<evidence type="ECO:0000256" key="4">
    <source>
        <dbReference type="ARBA" id="ARBA00022490"/>
    </source>
</evidence>
<dbReference type="InterPro" id="IPR035052">
    <property type="entry name" value="SLAP_SH2"/>
</dbReference>
<dbReference type="Proteomes" id="UP000694850">
    <property type="component" value="Unplaced"/>
</dbReference>
<keyword evidence="4" id="KW-0963">Cytoplasm</keyword>
<reference evidence="17" key="1">
    <citation type="submission" date="2025-08" db="UniProtKB">
        <authorList>
            <consortium name="RefSeq"/>
        </authorList>
    </citation>
    <scope>IDENTIFICATION</scope>
</reference>
<evidence type="ECO:0000256" key="8">
    <source>
        <dbReference type="ARBA" id="ARBA00055942"/>
    </source>
</evidence>
<dbReference type="InterPro" id="IPR036860">
    <property type="entry name" value="SH2_dom_sf"/>
</dbReference>
<dbReference type="GO" id="GO:0005768">
    <property type="term" value="C:endosome"/>
    <property type="evidence" value="ECO:0007669"/>
    <property type="project" value="UniProtKB-SubCell"/>
</dbReference>
<dbReference type="OrthoDB" id="9924021at2759"/>
<evidence type="ECO:0000256" key="5">
    <source>
        <dbReference type="ARBA" id="ARBA00022553"/>
    </source>
</evidence>
<dbReference type="PANTHER" id="PTHR46037">
    <property type="entry name" value="PROTEIN ENHANCER OF SEVENLESS 2B"/>
    <property type="match status" value="1"/>
</dbReference>
<dbReference type="PROSITE" id="PS50002">
    <property type="entry name" value="SH3"/>
    <property type="match status" value="1"/>
</dbReference>
<feature type="signal peptide" evidence="13">
    <location>
        <begin position="1"/>
        <end position="31"/>
    </location>
</feature>
<evidence type="ECO:0000256" key="10">
    <source>
        <dbReference type="ARBA" id="ARBA00079566"/>
    </source>
</evidence>
<keyword evidence="13" id="KW-0732">Signal</keyword>
<dbReference type="AlphaFoldDB" id="A0A8B6ZSQ1"/>
<dbReference type="InterPro" id="IPR043539">
    <property type="entry name" value="Grb2-like"/>
</dbReference>
<keyword evidence="6" id="KW-0967">Endosome</keyword>
<dbReference type="FunFam" id="3.30.505.10:FF:000039">
    <property type="entry name" value="src-like-adapter isoform X1"/>
    <property type="match status" value="1"/>
</dbReference>
<evidence type="ECO:0000313" key="16">
    <source>
        <dbReference type="Proteomes" id="UP000694850"/>
    </source>
</evidence>
<evidence type="ECO:0000256" key="2">
    <source>
        <dbReference type="ARBA" id="ARBA00004496"/>
    </source>
</evidence>
<dbReference type="Pfam" id="PF00017">
    <property type="entry name" value="SH2"/>
    <property type="match status" value="1"/>
</dbReference>
<dbReference type="Gene3D" id="2.30.30.40">
    <property type="entry name" value="SH3 Domains"/>
    <property type="match status" value="1"/>
</dbReference>
<dbReference type="Pfam" id="PF00018">
    <property type="entry name" value="SH3_1"/>
    <property type="match status" value="1"/>
</dbReference>
<dbReference type="InterPro" id="IPR036028">
    <property type="entry name" value="SH3-like_dom_sf"/>
</dbReference>
<dbReference type="FunFam" id="2.30.30.40:FF:000134">
    <property type="entry name" value="src-like-adapter isoform X1"/>
    <property type="match status" value="1"/>
</dbReference>
<dbReference type="SUPFAM" id="SSF55550">
    <property type="entry name" value="SH2 domain"/>
    <property type="match status" value="1"/>
</dbReference>
<dbReference type="SUPFAM" id="SSF50044">
    <property type="entry name" value="SH3-domain"/>
    <property type="match status" value="1"/>
</dbReference>
<sequence length="317" mass="35734">MHFKLGHSAGRGLRARLTFWVCLLCPRLLEAPTAWRGERKMGNSMKSTPAPPERPLPCPDGLDNDFLAVLSDYPAPDISPPIFRRGEKLRVISDEGGWWKAISLSTGRESYIPGMCVARVYHGWLFEGLGRDKAEELLQLPDTKMGSFMIRESETKKGFYSLSVRHRQVKHYRIFRLPNNWYYISPRLTFQCLEDLVNHYSEVADGLCCVLTTPCLTQSMAAPTVQAPSSPVTLRQKTLDWKKVSRLQEGPEGAESPLGVDGSLFSYGLRESIASYLSLTGDDDSTSLQRKKKSMSLMYSGSKRKSTFFSSPPYFED</sequence>
<protein>
    <recommendedName>
        <fullName evidence="9">Src-like-adapter</fullName>
    </recommendedName>
    <alternativeName>
        <fullName evidence="10">Src-like-adapter protein 1</fullName>
    </alternativeName>
</protein>
<proteinExistence type="predicted"/>
<feature type="domain" description="SH3" evidence="15">
    <location>
        <begin position="62"/>
        <end position="122"/>
    </location>
</feature>
<evidence type="ECO:0000256" key="1">
    <source>
        <dbReference type="ARBA" id="ARBA00004177"/>
    </source>
</evidence>
<keyword evidence="16" id="KW-1185">Reference proteome</keyword>
<comment type="function">
    <text evidence="8">Adapter protein, which negatively regulates T-cell receptor (TCR) signaling. Inhibits T-cell antigen-receptor induced activation of nuclear factor of activated T-cells. Involved in the negative regulation of positive selection and mitosis of T-cells. May act by linking signaling proteins such as ZAP70 with CBL, leading to a CBL dependent degradation of signaling proteins.</text>
</comment>
<accession>A0A8B6ZSQ1</accession>
<keyword evidence="7 11" id="KW-0727">SH2 domain</keyword>
<evidence type="ECO:0000256" key="13">
    <source>
        <dbReference type="SAM" id="SignalP"/>
    </source>
</evidence>
<evidence type="ECO:0000313" key="17">
    <source>
        <dbReference type="RefSeq" id="XP_007938729.1"/>
    </source>
</evidence>
<dbReference type="SMART" id="SM00252">
    <property type="entry name" value="SH2"/>
    <property type="match status" value="1"/>
</dbReference>
<dbReference type="CDD" id="cd12010">
    <property type="entry name" value="SH3_SLAP"/>
    <property type="match status" value="1"/>
</dbReference>
<dbReference type="SMART" id="SM00326">
    <property type="entry name" value="SH3"/>
    <property type="match status" value="1"/>
</dbReference>
<dbReference type="RefSeq" id="XP_007938729.1">
    <property type="nucleotide sequence ID" value="XM_007940538.1"/>
</dbReference>
<comment type="subcellular location">
    <subcellularLocation>
        <location evidence="2">Cytoplasm</location>
    </subcellularLocation>
    <subcellularLocation>
        <location evidence="1">Endosome</location>
    </subcellularLocation>
</comment>
<dbReference type="InterPro" id="IPR000980">
    <property type="entry name" value="SH2"/>
</dbReference>
<feature type="chain" id="PRO_5034861409" description="Src-like-adapter" evidence="13">
    <location>
        <begin position="32"/>
        <end position="317"/>
    </location>
</feature>
<evidence type="ECO:0000256" key="9">
    <source>
        <dbReference type="ARBA" id="ARBA00074979"/>
    </source>
</evidence>
<evidence type="ECO:0000256" key="6">
    <source>
        <dbReference type="ARBA" id="ARBA00022753"/>
    </source>
</evidence>
<evidence type="ECO:0000259" key="14">
    <source>
        <dbReference type="PROSITE" id="PS50001"/>
    </source>
</evidence>
<dbReference type="Gene3D" id="3.30.505.10">
    <property type="entry name" value="SH2 domain"/>
    <property type="match status" value="1"/>
</dbReference>
<evidence type="ECO:0000256" key="7">
    <source>
        <dbReference type="ARBA" id="ARBA00022999"/>
    </source>
</evidence>
<dbReference type="PRINTS" id="PR00401">
    <property type="entry name" value="SH2DOMAIN"/>
</dbReference>
<name>A0A8B6ZSQ1_ORYAF</name>
<organism evidence="16 17">
    <name type="scientific">Orycteropus afer afer</name>
    <dbReference type="NCBI Taxonomy" id="1230840"/>
    <lineage>
        <taxon>Eukaryota</taxon>
        <taxon>Metazoa</taxon>
        <taxon>Chordata</taxon>
        <taxon>Craniata</taxon>
        <taxon>Vertebrata</taxon>
        <taxon>Euteleostomi</taxon>
        <taxon>Mammalia</taxon>
        <taxon>Eutheria</taxon>
        <taxon>Afrotheria</taxon>
        <taxon>Tubulidentata</taxon>
        <taxon>Orycteropodidae</taxon>
        <taxon>Orycteropus</taxon>
    </lineage>
</organism>
<evidence type="ECO:0000256" key="12">
    <source>
        <dbReference type="PROSITE-ProRule" id="PRU00192"/>
    </source>
</evidence>
<evidence type="ECO:0000259" key="15">
    <source>
        <dbReference type="PROSITE" id="PS50002"/>
    </source>
</evidence>
<evidence type="ECO:0000256" key="3">
    <source>
        <dbReference type="ARBA" id="ARBA00022443"/>
    </source>
</evidence>
<keyword evidence="3 12" id="KW-0728">SH3 domain</keyword>
<gene>
    <name evidence="17" type="primary">SLA</name>
</gene>
<evidence type="ECO:0000256" key="11">
    <source>
        <dbReference type="PROSITE-ProRule" id="PRU00191"/>
    </source>
</evidence>
<dbReference type="CDD" id="cd10344">
    <property type="entry name" value="SH2_SLAP"/>
    <property type="match status" value="1"/>
</dbReference>
<dbReference type="CTD" id="6503"/>
<feature type="domain" description="SH2" evidence="14">
    <location>
        <begin position="124"/>
        <end position="215"/>
    </location>
</feature>
<dbReference type="InterPro" id="IPR001452">
    <property type="entry name" value="SH3_domain"/>
</dbReference>
<keyword evidence="5" id="KW-0597">Phosphoprotein</keyword>